<sequence length="76" mass="8196">MLPGTGRRTGGAWRDCPDDLRGPEAAALARSLGPQLIDAAAIGHAARRATDPASLQLCKYLWHILVLRGRPRTELP</sequence>
<name>A0A919SGF6_9ACTN</name>
<organism evidence="1 2">
    <name type="scientific">Actinoplanes auranticolor</name>
    <dbReference type="NCBI Taxonomy" id="47988"/>
    <lineage>
        <taxon>Bacteria</taxon>
        <taxon>Bacillati</taxon>
        <taxon>Actinomycetota</taxon>
        <taxon>Actinomycetes</taxon>
        <taxon>Micromonosporales</taxon>
        <taxon>Micromonosporaceae</taxon>
        <taxon>Actinoplanes</taxon>
    </lineage>
</organism>
<keyword evidence="2" id="KW-1185">Reference proteome</keyword>
<evidence type="ECO:0000313" key="2">
    <source>
        <dbReference type="Proteomes" id="UP000681340"/>
    </source>
</evidence>
<evidence type="ECO:0000313" key="1">
    <source>
        <dbReference type="EMBL" id="GIM71461.1"/>
    </source>
</evidence>
<dbReference type="AlphaFoldDB" id="A0A919SGF6"/>
<comment type="caution">
    <text evidence="1">The sequence shown here is derived from an EMBL/GenBank/DDBJ whole genome shotgun (WGS) entry which is preliminary data.</text>
</comment>
<protein>
    <submittedName>
        <fullName evidence="1">Uncharacterized protein</fullName>
    </submittedName>
</protein>
<reference evidence="1" key="1">
    <citation type="submission" date="2021-03" db="EMBL/GenBank/DDBJ databases">
        <title>Whole genome shotgun sequence of Actinoplanes auranticolor NBRC 12245.</title>
        <authorList>
            <person name="Komaki H."/>
            <person name="Tamura T."/>
        </authorList>
    </citation>
    <scope>NUCLEOTIDE SEQUENCE</scope>
    <source>
        <strain evidence="1">NBRC 12245</strain>
    </source>
</reference>
<proteinExistence type="predicted"/>
<dbReference type="EMBL" id="BOQL01000036">
    <property type="protein sequence ID" value="GIM71461.1"/>
    <property type="molecule type" value="Genomic_DNA"/>
</dbReference>
<accession>A0A919SGF6</accession>
<dbReference type="Proteomes" id="UP000681340">
    <property type="component" value="Unassembled WGS sequence"/>
</dbReference>
<gene>
    <name evidence="1" type="ORF">Aau02nite_46200</name>
</gene>